<dbReference type="AlphaFoldDB" id="A0A9P5WW42"/>
<gene>
    <name evidence="1" type="ORF">P691DRAFT_769050</name>
</gene>
<evidence type="ECO:0000313" key="1">
    <source>
        <dbReference type="EMBL" id="KAF9439723.1"/>
    </source>
</evidence>
<name>A0A9P5WW42_9AGAR</name>
<dbReference type="EMBL" id="MU153588">
    <property type="protein sequence ID" value="KAF9439723.1"/>
    <property type="molecule type" value="Genomic_DNA"/>
</dbReference>
<sequence length="109" mass="12448">MHDAREGLKRVCYDSQIGIQGYYDAIMENAQCMTVHPDDYTLIEVFLEGIPADMKTDLLFYCGLTPEVNSLEDFMTYAVSYENRWKTASFYQKALMPGGRPVETLMRGA</sequence>
<organism evidence="1 2">
    <name type="scientific">Macrolepiota fuliginosa MF-IS2</name>
    <dbReference type="NCBI Taxonomy" id="1400762"/>
    <lineage>
        <taxon>Eukaryota</taxon>
        <taxon>Fungi</taxon>
        <taxon>Dikarya</taxon>
        <taxon>Basidiomycota</taxon>
        <taxon>Agaricomycotina</taxon>
        <taxon>Agaricomycetes</taxon>
        <taxon>Agaricomycetidae</taxon>
        <taxon>Agaricales</taxon>
        <taxon>Agaricineae</taxon>
        <taxon>Agaricaceae</taxon>
        <taxon>Macrolepiota</taxon>
    </lineage>
</organism>
<comment type="caution">
    <text evidence="1">The sequence shown here is derived from an EMBL/GenBank/DDBJ whole genome shotgun (WGS) entry which is preliminary data.</text>
</comment>
<reference evidence="1" key="1">
    <citation type="submission" date="2020-11" db="EMBL/GenBank/DDBJ databases">
        <authorList>
            <consortium name="DOE Joint Genome Institute"/>
            <person name="Ahrendt S."/>
            <person name="Riley R."/>
            <person name="Andreopoulos W."/>
            <person name="Labutti K."/>
            <person name="Pangilinan J."/>
            <person name="Ruiz-Duenas F.J."/>
            <person name="Barrasa J.M."/>
            <person name="Sanchez-Garcia M."/>
            <person name="Camarero S."/>
            <person name="Miyauchi S."/>
            <person name="Serrano A."/>
            <person name="Linde D."/>
            <person name="Babiker R."/>
            <person name="Drula E."/>
            <person name="Ayuso-Fernandez I."/>
            <person name="Pacheco R."/>
            <person name="Padilla G."/>
            <person name="Ferreira P."/>
            <person name="Barriuso J."/>
            <person name="Kellner H."/>
            <person name="Castanera R."/>
            <person name="Alfaro M."/>
            <person name="Ramirez L."/>
            <person name="Pisabarro A.G."/>
            <person name="Kuo A."/>
            <person name="Tritt A."/>
            <person name="Lipzen A."/>
            <person name="He G."/>
            <person name="Yan M."/>
            <person name="Ng V."/>
            <person name="Cullen D."/>
            <person name="Martin F."/>
            <person name="Rosso M.-N."/>
            <person name="Henrissat B."/>
            <person name="Hibbett D."/>
            <person name="Martinez A.T."/>
            <person name="Grigoriev I.V."/>
        </authorList>
    </citation>
    <scope>NUCLEOTIDE SEQUENCE</scope>
    <source>
        <strain evidence="1">MF-IS2</strain>
    </source>
</reference>
<keyword evidence="2" id="KW-1185">Reference proteome</keyword>
<evidence type="ECO:0000313" key="2">
    <source>
        <dbReference type="Proteomes" id="UP000807342"/>
    </source>
</evidence>
<dbReference type="Proteomes" id="UP000807342">
    <property type="component" value="Unassembled WGS sequence"/>
</dbReference>
<protein>
    <submittedName>
        <fullName evidence="1">Uncharacterized protein</fullName>
    </submittedName>
</protein>
<proteinExistence type="predicted"/>
<accession>A0A9P5WW42</accession>
<dbReference type="OrthoDB" id="3060267at2759"/>